<keyword evidence="1" id="KW-0472">Membrane</keyword>
<name>A0ABT0GNH9_9HYPH</name>
<sequence length="112" mass="12667">MNELDRFLLWERLKIWLVAGGVVAVVAAVILGLWQNQSSTDWSVEEVSGTLMHHSRLQDDMGAHKVVLTVQLQDGRTIVVTARNITVPEIGSQVPLVRRYTPYGREKFKLAR</sequence>
<proteinExistence type="predicted"/>
<accession>A0ABT0GNH9</accession>
<keyword evidence="1" id="KW-0812">Transmembrane</keyword>
<keyword evidence="1" id="KW-1133">Transmembrane helix</keyword>
<protein>
    <submittedName>
        <fullName evidence="2">Uncharacterized protein</fullName>
    </submittedName>
</protein>
<dbReference type="Proteomes" id="UP001431221">
    <property type="component" value="Unassembled WGS sequence"/>
</dbReference>
<keyword evidence="3" id="KW-1185">Reference proteome</keyword>
<evidence type="ECO:0000256" key="1">
    <source>
        <dbReference type="SAM" id="Phobius"/>
    </source>
</evidence>
<dbReference type="RefSeq" id="WP_248150189.1">
    <property type="nucleotide sequence ID" value="NZ_JALNMJ010000001.1"/>
</dbReference>
<reference evidence="2" key="1">
    <citation type="submission" date="2022-04" db="EMBL/GenBank/DDBJ databases">
        <title>Roseibium sp. CAU 1639 isolated from mud.</title>
        <authorList>
            <person name="Kim W."/>
        </authorList>
    </citation>
    <scope>NUCLEOTIDE SEQUENCE</scope>
    <source>
        <strain evidence="2">CAU 1639</strain>
    </source>
</reference>
<feature type="transmembrane region" description="Helical" evidence="1">
    <location>
        <begin position="15"/>
        <end position="34"/>
    </location>
</feature>
<dbReference type="EMBL" id="JALNMJ010000001">
    <property type="protein sequence ID" value="MCK7610982.1"/>
    <property type="molecule type" value="Genomic_DNA"/>
</dbReference>
<organism evidence="2 3">
    <name type="scientific">Roseibium sediminicola</name>
    <dbReference type="NCBI Taxonomy" id="2933272"/>
    <lineage>
        <taxon>Bacteria</taxon>
        <taxon>Pseudomonadati</taxon>
        <taxon>Pseudomonadota</taxon>
        <taxon>Alphaproteobacteria</taxon>
        <taxon>Hyphomicrobiales</taxon>
        <taxon>Stappiaceae</taxon>
        <taxon>Roseibium</taxon>
    </lineage>
</organism>
<comment type="caution">
    <text evidence="2">The sequence shown here is derived from an EMBL/GenBank/DDBJ whole genome shotgun (WGS) entry which is preliminary data.</text>
</comment>
<gene>
    <name evidence="2" type="ORF">M0H32_02315</name>
</gene>
<evidence type="ECO:0000313" key="3">
    <source>
        <dbReference type="Proteomes" id="UP001431221"/>
    </source>
</evidence>
<evidence type="ECO:0000313" key="2">
    <source>
        <dbReference type="EMBL" id="MCK7610982.1"/>
    </source>
</evidence>